<dbReference type="RefSeq" id="WP_203536821.1">
    <property type="nucleotide sequence ID" value="NZ_JAESND010000001.1"/>
</dbReference>
<dbReference type="EMBL" id="JAESND010000001">
    <property type="protein sequence ID" value="MBM3115179.1"/>
    <property type="molecule type" value="Genomic_DNA"/>
</dbReference>
<evidence type="ECO:0000313" key="1">
    <source>
        <dbReference type="EMBL" id="MBM3115179.1"/>
    </source>
</evidence>
<name>A0ABS2BHU8_9NEIS</name>
<accession>A0ABS2BHU8</accession>
<dbReference type="Proteomes" id="UP000809431">
    <property type="component" value="Unassembled WGS sequence"/>
</dbReference>
<dbReference type="InterPro" id="IPR019587">
    <property type="entry name" value="Polyketide_cyclase/dehydratase"/>
</dbReference>
<evidence type="ECO:0000313" key="2">
    <source>
        <dbReference type="Proteomes" id="UP000809431"/>
    </source>
</evidence>
<dbReference type="InterPro" id="IPR023393">
    <property type="entry name" value="START-like_dom_sf"/>
</dbReference>
<gene>
    <name evidence="1" type="ORF">JMJ54_04990</name>
</gene>
<reference evidence="1 2" key="1">
    <citation type="submission" date="2021-01" db="EMBL/GenBank/DDBJ databases">
        <title>Draft Genome Sequence and Polyhydroxyalkanoate Biosynthetic Potential of Jeongeupia naejangsanensis Type Strain DSM 24253.</title>
        <authorList>
            <person name="Turrini P."/>
            <person name="Artuso I."/>
            <person name="Lugli G.A."/>
            <person name="Frangipani E."/>
            <person name="Ventura M."/>
            <person name="Visca P."/>
        </authorList>
    </citation>
    <scope>NUCLEOTIDE SEQUENCE [LARGE SCALE GENOMIC DNA]</scope>
    <source>
        <strain evidence="1 2">DSM 24253</strain>
    </source>
</reference>
<keyword evidence="2" id="KW-1185">Reference proteome</keyword>
<organism evidence="1 2">
    <name type="scientific">Jeongeupia naejangsanensis</name>
    <dbReference type="NCBI Taxonomy" id="613195"/>
    <lineage>
        <taxon>Bacteria</taxon>
        <taxon>Pseudomonadati</taxon>
        <taxon>Pseudomonadota</taxon>
        <taxon>Betaproteobacteria</taxon>
        <taxon>Neisseriales</taxon>
        <taxon>Chitinibacteraceae</taxon>
        <taxon>Jeongeupia</taxon>
    </lineage>
</organism>
<comment type="caution">
    <text evidence="1">The sequence shown here is derived from an EMBL/GenBank/DDBJ whole genome shotgun (WGS) entry which is preliminary data.</text>
</comment>
<dbReference type="SUPFAM" id="SSF55961">
    <property type="entry name" value="Bet v1-like"/>
    <property type="match status" value="1"/>
</dbReference>
<sequence length="141" mass="15135">MWTHEHSIDASVPAERVWPLFTNTGQWPRWNAGVAAIELHGPFADGSTFTMTLPDGAQLTSTLRDVHPNRSFSDETTVDGTLVVVIHSLDPLPGGGTRIRYATEITGPAAADIGQAVTADFPDVLAALKQLAESGAYRTHE</sequence>
<dbReference type="Pfam" id="PF10604">
    <property type="entry name" value="Polyketide_cyc2"/>
    <property type="match status" value="1"/>
</dbReference>
<proteinExistence type="predicted"/>
<dbReference type="Gene3D" id="3.30.530.20">
    <property type="match status" value="1"/>
</dbReference>
<protein>
    <submittedName>
        <fullName evidence="1">SRPBCC family protein</fullName>
    </submittedName>
</protein>